<dbReference type="InterPro" id="IPR002491">
    <property type="entry name" value="ABC_transptr_periplasmic_BD"/>
</dbReference>
<keyword evidence="4" id="KW-1185">Reference proteome</keyword>
<reference evidence="4" key="1">
    <citation type="submission" date="2016-12" db="EMBL/GenBank/DDBJ databases">
        <title>Complete Genome Sequence of Beggiatoa leptomitiformis D-401.</title>
        <authorList>
            <person name="Fomenkov A."/>
            <person name="Vincze T."/>
            <person name="Grabovich M."/>
            <person name="Anton B.P."/>
            <person name="Dubinina G."/>
            <person name="Orlova M."/>
            <person name="Belousova E."/>
            <person name="Roberts R.J."/>
        </authorList>
    </citation>
    <scope>NUCLEOTIDE SEQUENCE [LARGE SCALE GENOMIC DNA]</scope>
    <source>
        <strain evidence="4">D-401</strain>
    </source>
</reference>
<dbReference type="OrthoDB" id="9775594at2"/>
<dbReference type="Proteomes" id="UP000234271">
    <property type="component" value="Chromosome"/>
</dbReference>
<dbReference type="InterPro" id="IPR050902">
    <property type="entry name" value="ABC_Transporter_SBP"/>
</dbReference>
<dbReference type="STRING" id="288004.AL038_13960"/>
<dbReference type="SUPFAM" id="SSF53807">
    <property type="entry name" value="Helical backbone' metal receptor"/>
    <property type="match status" value="1"/>
</dbReference>
<sequence length="318" mass="35617">MWQKNYLTYLFISILLAILASFFYPQQQTYLPTKPNHLSANPQFPRFLQDEQGEQITVSAYPQRIVSQTLATDEILLALCPPSRLIAVSALARDQNYSLVTAQAQQVAMQTVGGIEQILSLQPDLIFIASYSRAEMVALLQNSGIPLIRFTRFDNIKDIQQHIRMVGYAIGTEQLADNLIKEMNQRLAKITTRLPHTDKPLRVLSYDLAGYTAGKNTTFDDMLHYLNAINVLAEQGIIGHSKISVENIAKWQPDVIISGANADVIEQTRQQLLNDPVIATTHAGQTGRIIVLDNRYLLSVSQHIVTGIEKLADALYQQ</sequence>
<dbReference type="RefSeq" id="WP_062153811.1">
    <property type="nucleotide sequence ID" value="NZ_CP012373.2"/>
</dbReference>
<protein>
    <submittedName>
        <fullName evidence="3">ABC transporter substrate-binding protein</fullName>
    </submittedName>
</protein>
<dbReference type="PROSITE" id="PS50983">
    <property type="entry name" value="FE_B12_PBP"/>
    <property type="match status" value="1"/>
</dbReference>
<proteinExistence type="predicted"/>
<gene>
    <name evidence="3" type="ORF">BLE401_10295</name>
</gene>
<dbReference type="PANTHER" id="PTHR30535">
    <property type="entry name" value="VITAMIN B12-BINDING PROTEIN"/>
    <property type="match status" value="1"/>
</dbReference>
<dbReference type="AlphaFoldDB" id="A0A2N9YEY2"/>
<dbReference type="EMBL" id="CP018889">
    <property type="protein sequence ID" value="AUI69051.1"/>
    <property type="molecule type" value="Genomic_DNA"/>
</dbReference>
<dbReference type="Pfam" id="PF01497">
    <property type="entry name" value="Peripla_BP_2"/>
    <property type="match status" value="1"/>
</dbReference>
<accession>A0A2N9YEY2</accession>
<evidence type="ECO:0000313" key="4">
    <source>
        <dbReference type="Proteomes" id="UP000234271"/>
    </source>
</evidence>
<name>A0A2N9YEY2_9GAMM</name>
<evidence type="ECO:0000256" key="1">
    <source>
        <dbReference type="SAM" id="Phobius"/>
    </source>
</evidence>
<dbReference type="PANTHER" id="PTHR30535:SF34">
    <property type="entry name" value="MOLYBDATE-BINDING PROTEIN MOLA"/>
    <property type="match status" value="1"/>
</dbReference>
<feature type="transmembrane region" description="Helical" evidence="1">
    <location>
        <begin position="6"/>
        <end position="24"/>
    </location>
</feature>
<organism evidence="3 4">
    <name type="scientific">Beggiatoa leptomitoformis</name>
    <dbReference type="NCBI Taxonomy" id="288004"/>
    <lineage>
        <taxon>Bacteria</taxon>
        <taxon>Pseudomonadati</taxon>
        <taxon>Pseudomonadota</taxon>
        <taxon>Gammaproteobacteria</taxon>
        <taxon>Thiotrichales</taxon>
        <taxon>Thiotrichaceae</taxon>
        <taxon>Beggiatoa</taxon>
    </lineage>
</organism>
<dbReference type="KEGG" id="blep:AL038_13960"/>
<evidence type="ECO:0000313" key="3">
    <source>
        <dbReference type="EMBL" id="AUI69051.1"/>
    </source>
</evidence>
<dbReference type="Gene3D" id="3.40.50.1980">
    <property type="entry name" value="Nitrogenase molybdenum iron protein domain"/>
    <property type="match status" value="2"/>
</dbReference>
<evidence type="ECO:0000259" key="2">
    <source>
        <dbReference type="PROSITE" id="PS50983"/>
    </source>
</evidence>
<feature type="domain" description="Fe/B12 periplasmic-binding" evidence="2">
    <location>
        <begin position="64"/>
        <end position="318"/>
    </location>
</feature>
<keyword evidence="1" id="KW-0472">Membrane</keyword>
<keyword evidence="1" id="KW-1133">Transmembrane helix</keyword>
<dbReference type="GO" id="GO:0071281">
    <property type="term" value="P:cellular response to iron ion"/>
    <property type="evidence" value="ECO:0007669"/>
    <property type="project" value="TreeGrafter"/>
</dbReference>
<keyword evidence="1" id="KW-0812">Transmembrane</keyword>